<dbReference type="GO" id="GO:0009897">
    <property type="term" value="C:external side of plasma membrane"/>
    <property type="evidence" value="ECO:0007669"/>
    <property type="project" value="TreeGrafter"/>
</dbReference>
<dbReference type="Pfam" id="PF00129">
    <property type="entry name" value="MHC_I"/>
    <property type="match status" value="2"/>
</dbReference>
<keyword evidence="5" id="KW-1185">Reference proteome</keyword>
<reference evidence="4" key="1">
    <citation type="thesis" date="2020" institute="ProQuest LLC" country="789 East Eisenhower Parkway, Ann Arbor, MI, USA">
        <title>Comparative Genomics and Chromosome Evolution.</title>
        <authorList>
            <person name="Mudd A.B."/>
        </authorList>
    </citation>
    <scope>NUCLEOTIDE SEQUENCE</scope>
    <source>
        <strain evidence="4">HN-11 Male</strain>
        <tissue evidence="4">Kidney and liver</tissue>
    </source>
</reference>
<dbReference type="InterPro" id="IPR001039">
    <property type="entry name" value="MHC_I_a_a1/a2"/>
</dbReference>
<dbReference type="SMART" id="SM00407">
    <property type="entry name" value="IGc1"/>
    <property type="match status" value="1"/>
</dbReference>
<dbReference type="InterPro" id="IPR037055">
    <property type="entry name" value="MHC_I-like_Ag-recog_sf"/>
</dbReference>
<keyword evidence="1" id="KW-0325">Glycoprotein</keyword>
<dbReference type="InterPro" id="IPR036179">
    <property type="entry name" value="Ig-like_dom_sf"/>
</dbReference>
<dbReference type="InterPro" id="IPR007110">
    <property type="entry name" value="Ig-like_dom"/>
</dbReference>
<protein>
    <recommendedName>
        <fullName evidence="3">Ig-like domain-containing protein</fullName>
    </recommendedName>
</protein>
<evidence type="ECO:0000256" key="2">
    <source>
        <dbReference type="RuleBase" id="RU004439"/>
    </source>
</evidence>
<comment type="similarity">
    <text evidence="2">Belongs to the MHC class I family.</text>
</comment>
<dbReference type="InterPro" id="IPR011162">
    <property type="entry name" value="MHC_I/II-like_Ag-recog"/>
</dbReference>
<dbReference type="SUPFAM" id="SSF48726">
    <property type="entry name" value="Immunoglobulin"/>
    <property type="match status" value="1"/>
</dbReference>
<dbReference type="PANTHER" id="PTHR16675">
    <property type="entry name" value="MHC CLASS I-RELATED"/>
    <property type="match status" value="1"/>
</dbReference>
<evidence type="ECO:0000313" key="4">
    <source>
        <dbReference type="EMBL" id="KAG9469088.1"/>
    </source>
</evidence>
<dbReference type="InterPro" id="IPR013783">
    <property type="entry name" value="Ig-like_fold"/>
</dbReference>
<dbReference type="Pfam" id="PF07654">
    <property type="entry name" value="C1-set"/>
    <property type="match status" value="1"/>
</dbReference>
<comment type="caution">
    <text evidence="4">The sequence shown here is derived from an EMBL/GenBank/DDBJ whole genome shotgun (WGS) entry which is preliminary data.</text>
</comment>
<proteinExistence type="inferred from homology"/>
<dbReference type="EMBL" id="WNTK01000622">
    <property type="protein sequence ID" value="KAG9469088.1"/>
    <property type="molecule type" value="Genomic_DNA"/>
</dbReference>
<dbReference type="PRINTS" id="PR01638">
    <property type="entry name" value="MHCCLASSI"/>
</dbReference>
<name>A0A8J6EH43_ELECQ</name>
<dbReference type="InterPro" id="IPR050208">
    <property type="entry name" value="MHC_class-I_related"/>
</dbReference>
<dbReference type="Gene3D" id="2.60.40.10">
    <property type="entry name" value="Immunoglobulins"/>
    <property type="match status" value="1"/>
</dbReference>
<dbReference type="InterPro" id="IPR011161">
    <property type="entry name" value="MHC_I-like_Ag-recog"/>
</dbReference>
<dbReference type="SUPFAM" id="SSF54452">
    <property type="entry name" value="MHC antigen-recognition domain"/>
    <property type="match status" value="1"/>
</dbReference>
<evidence type="ECO:0000259" key="3">
    <source>
        <dbReference type="PROSITE" id="PS50835"/>
    </source>
</evidence>
<dbReference type="OrthoDB" id="8936120at2759"/>
<dbReference type="GO" id="GO:0005615">
    <property type="term" value="C:extracellular space"/>
    <property type="evidence" value="ECO:0007669"/>
    <property type="project" value="TreeGrafter"/>
</dbReference>
<dbReference type="Gene3D" id="3.30.500.10">
    <property type="entry name" value="MHC class I-like antigen recognition-like"/>
    <property type="match status" value="2"/>
</dbReference>
<dbReference type="PANTHER" id="PTHR16675:SF235">
    <property type="entry name" value="SHKT DOMAIN-CONTAINING PROTEIN"/>
    <property type="match status" value="1"/>
</dbReference>
<feature type="domain" description="Ig-like" evidence="3">
    <location>
        <begin position="151"/>
        <end position="224"/>
    </location>
</feature>
<sequence length="224" mass="25453">SVSLLDSHSLRYYYIGVSVPGSGLPEFSVVGYVDDQQIDLYTSDTGRAVPVAPWMMEGLHFIQVGCELREDASTASYELHSYDGREYMFYDTLTNLYIPISAGAQSITQRGNKPNEGRVEKTKIYLKEICVEKLKRYIENGRKDLERRVQPGVKVMGRESGEVTKLHCLVYGFYPRAVDVKWMKNRTDEVPTYQTTHVLPNPDGTYQIRVSVEVIPQEGDSYSC</sequence>
<dbReference type="InterPro" id="IPR003597">
    <property type="entry name" value="Ig_C1-set"/>
</dbReference>
<dbReference type="Proteomes" id="UP000770717">
    <property type="component" value="Unassembled WGS sequence"/>
</dbReference>
<evidence type="ECO:0000256" key="1">
    <source>
        <dbReference type="ARBA" id="ARBA00023180"/>
    </source>
</evidence>
<dbReference type="PROSITE" id="PS50835">
    <property type="entry name" value="IG_LIKE"/>
    <property type="match status" value="1"/>
</dbReference>
<dbReference type="GO" id="GO:0006955">
    <property type="term" value="P:immune response"/>
    <property type="evidence" value="ECO:0007669"/>
    <property type="project" value="TreeGrafter"/>
</dbReference>
<feature type="non-terminal residue" evidence="4">
    <location>
        <position position="224"/>
    </location>
</feature>
<organism evidence="4 5">
    <name type="scientific">Eleutherodactylus coqui</name>
    <name type="common">Puerto Rican coqui</name>
    <dbReference type="NCBI Taxonomy" id="57060"/>
    <lineage>
        <taxon>Eukaryota</taxon>
        <taxon>Metazoa</taxon>
        <taxon>Chordata</taxon>
        <taxon>Craniata</taxon>
        <taxon>Vertebrata</taxon>
        <taxon>Euteleostomi</taxon>
        <taxon>Amphibia</taxon>
        <taxon>Batrachia</taxon>
        <taxon>Anura</taxon>
        <taxon>Neobatrachia</taxon>
        <taxon>Hyloidea</taxon>
        <taxon>Eleutherodactylidae</taxon>
        <taxon>Eleutherodactylinae</taxon>
        <taxon>Eleutherodactylus</taxon>
        <taxon>Eleutherodactylus</taxon>
    </lineage>
</organism>
<accession>A0A8J6EH43</accession>
<evidence type="ECO:0000313" key="5">
    <source>
        <dbReference type="Proteomes" id="UP000770717"/>
    </source>
</evidence>
<gene>
    <name evidence="4" type="ORF">GDO78_021220</name>
</gene>
<dbReference type="AlphaFoldDB" id="A0A8J6EH43"/>